<evidence type="ECO:0000259" key="1">
    <source>
        <dbReference type="PROSITE" id="PS51725"/>
    </source>
</evidence>
<reference evidence="2 3" key="1">
    <citation type="journal article" date="2015" name="Genome Announc.">
        <title>Expanding the biotechnology potential of lactobacilli through comparative genomics of 213 strains and associated genera.</title>
        <authorList>
            <person name="Sun Z."/>
            <person name="Harris H.M."/>
            <person name="McCann A."/>
            <person name="Guo C."/>
            <person name="Argimon S."/>
            <person name="Zhang W."/>
            <person name="Yang X."/>
            <person name="Jeffery I.B."/>
            <person name="Cooney J.C."/>
            <person name="Kagawa T.F."/>
            <person name="Liu W."/>
            <person name="Song Y."/>
            <person name="Salvetti E."/>
            <person name="Wrobel A."/>
            <person name="Rasinkangas P."/>
            <person name="Parkhill J."/>
            <person name="Rea M.C."/>
            <person name="O'Sullivan O."/>
            <person name="Ritari J."/>
            <person name="Douillard F.P."/>
            <person name="Paul Ross R."/>
            <person name="Yang R."/>
            <person name="Briner A.E."/>
            <person name="Felis G.E."/>
            <person name="de Vos W.M."/>
            <person name="Barrangou R."/>
            <person name="Klaenhammer T.R."/>
            <person name="Caufield P.W."/>
            <person name="Cui Y."/>
            <person name="Zhang H."/>
            <person name="O'Toole P.W."/>
        </authorList>
    </citation>
    <scope>NUCLEOTIDE SEQUENCE [LARGE SCALE GENOMIC DNA]</scope>
    <source>
        <strain evidence="2 3">DSM 18527</strain>
    </source>
</reference>
<keyword evidence="3" id="KW-1185">Reference proteome</keyword>
<dbReference type="SUPFAM" id="SSF54909">
    <property type="entry name" value="Dimeric alpha+beta barrel"/>
    <property type="match status" value="1"/>
</dbReference>
<name>X0PE79_9LACO</name>
<dbReference type="InterPro" id="IPR007138">
    <property type="entry name" value="ABM_dom"/>
</dbReference>
<dbReference type="STRING" id="1423734.FC83_GL001382"/>
<dbReference type="Gene3D" id="3.30.70.100">
    <property type="match status" value="1"/>
</dbReference>
<evidence type="ECO:0000313" key="2">
    <source>
        <dbReference type="EMBL" id="KRM30824.1"/>
    </source>
</evidence>
<dbReference type="InterPro" id="IPR050744">
    <property type="entry name" value="AI-2_Isomerase_LsrG"/>
</dbReference>
<dbReference type="AlphaFoldDB" id="X0PE79"/>
<dbReference type="PATRIC" id="fig|1423734.3.peg.1397"/>
<protein>
    <recommendedName>
        <fullName evidence="1">ABM domain-containing protein</fullName>
    </recommendedName>
</protein>
<dbReference type="PROSITE" id="PS51725">
    <property type="entry name" value="ABM"/>
    <property type="match status" value="1"/>
</dbReference>
<comment type="caution">
    <text evidence="2">The sequence shown here is derived from an EMBL/GenBank/DDBJ whole genome shotgun (WGS) entry which is preliminary data.</text>
</comment>
<feature type="domain" description="ABM" evidence="1">
    <location>
        <begin position="2"/>
        <end position="91"/>
    </location>
</feature>
<dbReference type="OrthoDB" id="287932at2"/>
<dbReference type="Pfam" id="PF03992">
    <property type="entry name" value="ABM"/>
    <property type="match status" value="1"/>
</dbReference>
<accession>X0PE79</accession>
<evidence type="ECO:0000313" key="3">
    <source>
        <dbReference type="Proteomes" id="UP000051236"/>
    </source>
</evidence>
<dbReference type="RefSeq" id="WP_035452591.1">
    <property type="nucleotide sequence ID" value="NZ_AZGA01000087.1"/>
</dbReference>
<dbReference type="Proteomes" id="UP000051236">
    <property type="component" value="Unassembled WGS sequence"/>
</dbReference>
<organism evidence="2 3">
    <name type="scientific">Agrilactobacillus composti DSM 18527 = JCM 14202</name>
    <dbReference type="NCBI Taxonomy" id="1423734"/>
    <lineage>
        <taxon>Bacteria</taxon>
        <taxon>Bacillati</taxon>
        <taxon>Bacillota</taxon>
        <taxon>Bacilli</taxon>
        <taxon>Lactobacillales</taxon>
        <taxon>Lactobacillaceae</taxon>
        <taxon>Agrilactobacillus</taxon>
    </lineage>
</organism>
<dbReference type="PANTHER" id="PTHR33336:SF3">
    <property type="entry name" value="ABM DOMAIN-CONTAINING PROTEIN"/>
    <property type="match status" value="1"/>
</dbReference>
<gene>
    <name evidence="2" type="ORF">FC83_GL001382</name>
</gene>
<dbReference type="eggNOG" id="COG1359">
    <property type="taxonomic scope" value="Bacteria"/>
</dbReference>
<sequence length="95" mass="11263">MKIINVNLKVKPGMQSEYEQFIKDLVEGSLAEAGNVYYGHFRKVDSFDEYEIIEQWQDQAAVDFHNETPHFQKFLAHIGDYLVKDPQIFRMDYED</sequence>
<dbReference type="EMBL" id="AZGA01000087">
    <property type="protein sequence ID" value="KRM30824.1"/>
    <property type="molecule type" value="Genomic_DNA"/>
</dbReference>
<dbReference type="PANTHER" id="PTHR33336">
    <property type="entry name" value="QUINOL MONOOXYGENASE YGIN-RELATED"/>
    <property type="match status" value="1"/>
</dbReference>
<dbReference type="GO" id="GO:0003824">
    <property type="term" value="F:catalytic activity"/>
    <property type="evidence" value="ECO:0007669"/>
    <property type="project" value="TreeGrafter"/>
</dbReference>
<proteinExistence type="predicted"/>
<dbReference type="InterPro" id="IPR011008">
    <property type="entry name" value="Dimeric_a/b-barrel"/>
</dbReference>